<protein>
    <submittedName>
        <fullName evidence="6">TetR family transcriptional regulator</fullName>
    </submittedName>
</protein>
<keyword evidence="1" id="KW-0805">Transcription regulation</keyword>
<evidence type="ECO:0000259" key="5">
    <source>
        <dbReference type="PROSITE" id="PS50977"/>
    </source>
</evidence>
<evidence type="ECO:0000313" key="6">
    <source>
        <dbReference type="EMBL" id="NDL56924.1"/>
    </source>
</evidence>
<dbReference type="GO" id="GO:0003700">
    <property type="term" value="F:DNA-binding transcription factor activity"/>
    <property type="evidence" value="ECO:0007669"/>
    <property type="project" value="TreeGrafter"/>
</dbReference>
<dbReference type="InterPro" id="IPR001647">
    <property type="entry name" value="HTH_TetR"/>
</dbReference>
<dbReference type="PANTHER" id="PTHR30055">
    <property type="entry name" value="HTH-TYPE TRANSCRIPTIONAL REGULATOR RUTR"/>
    <property type="match status" value="1"/>
</dbReference>
<feature type="DNA-binding region" description="H-T-H motif" evidence="4">
    <location>
        <begin position="65"/>
        <end position="84"/>
    </location>
</feature>
<reference evidence="6 7" key="1">
    <citation type="submission" date="2019-11" db="EMBL/GenBank/DDBJ databases">
        <authorList>
            <person name="Li X.-J."/>
            <person name="Feng X.-M."/>
        </authorList>
    </citation>
    <scope>NUCLEOTIDE SEQUENCE [LARGE SCALE GENOMIC DNA]</scope>
    <source>
        <strain evidence="6 7">XMNu-373</strain>
    </source>
</reference>
<gene>
    <name evidence="6" type="ORF">F7O44_07550</name>
</gene>
<dbReference type="Pfam" id="PF00440">
    <property type="entry name" value="TetR_N"/>
    <property type="match status" value="1"/>
</dbReference>
<sequence>MSCPPARTSHSVHVVNYTPRVIPSREALMTKSIDAPRNARSQRTREALLAATREILEADGFEALTMAAVAERANVSRRAVYLHFTSRTDLVSALFDYIARGEGLGESVKPIWEAPDAVAALHEWVRHLTRYHPKVMAVDRAIERVRRVDADAQRHRDTVVAAQLASCRRLVEWLDSEGRLAGEWSVEAATDLLFGLICTELFERLMEFRSWTPEDLQRHLWTLCRATFVRD</sequence>
<evidence type="ECO:0000256" key="1">
    <source>
        <dbReference type="ARBA" id="ARBA00023015"/>
    </source>
</evidence>
<feature type="domain" description="HTH tetR-type" evidence="5">
    <location>
        <begin position="42"/>
        <end position="102"/>
    </location>
</feature>
<proteinExistence type="predicted"/>
<dbReference type="PRINTS" id="PR00455">
    <property type="entry name" value="HTHTETR"/>
</dbReference>
<evidence type="ECO:0000256" key="4">
    <source>
        <dbReference type="PROSITE-ProRule" id="PRU00335"/>
    </source>
</evidence>
<dbReference type="Gene3D" id="1.10.357.10">
    <property type="entry name" value="Tetracycline Repressor, domain 2"/>
    <property type="match status" value="1"/>
</dbReference>
<organism evidence="6 7">
    <name type="scientific">Phytoactinopolyspora mesophila</name>
    <dbReference type="NCBI Taxonomy" id="2650750"/>
    <lineage>
        <taxon>Bacteria</taxon>
        <taxon>Bacillati</taxon>
        <taxon>Actinomycetota</taxon>
        <taxon>Actinomycetes</taxon>
        <taxon>Jiangellales</taxon>
        <taxon>Jiangellaceae</taxon>
        <taxon>Phytoactinopolyspora</taxon>
    </lineage>
</organism>
<dbReference type="SUPFAM" id="SSF46689">
    <property type="entry name" value="Homeodomain-like"/>
    <property type="match status" value="1"/>
</dbReference>
<dbReference type="InterPro" id="IPR050109">
    <property type="entry name" value="HTH-type_TetR-like_transc_reg"/>
</dbReference>
<dbReference type="GO" id="GO:0000976">
    <property type="term" value="F:transcription cis-regulatory region binding"/>
    <property type="evidence" value="ECO:0007669"/>
    <property type="project" value="TreeGrafter"/>
</dbReference>
<dbReference type="Proteomes" id="UP000460435">
    <property type="component" value="Unassembled WGS sequence"/>
</dbReference>
<dbReference type="PROSITE" id="PS50977">
    <property type="entry name" value="HTH_TETR_2"/>
    <property type="match status" value="1"/>
</dbReference>
<keyword evidence="3" id="KW-0804">Transcription</keyword>
<comment type="caution">
    <text evidence="6">The sequence shown here is derived from an EMBL/GenBank/DDBJ whole genome shotgun (WGS) entry which is preliminary data.</text>
</comment>
<accession>A0A7K3M0X4</accession>
<name>A0A7K3M0X4_9ACTN</name>
<keyword evidence="2 4" id="KW-0238">DNA-binding</keyword>
<dbReference type="InterPro" id="IPR009057">
    <property type="entry name" value="Homeodomain-like_sf"/>
</dbReference>
<dbReference type="AlphaFoldDB" id="A0A7K3M0X4"/>
<evidence type="ECO:0000256" key="2">
    <source>
        <dbReference type="ARBA" id="ARBA00023125"/>
    </source>
</evidence>
<keyword evidence="7" id="KW-1185">Reference proteome</keyword>
<dbReference type="EMBL" id="WLZY01000002">
    <property type="protein sequence ID" value="NDL56924.1"/>
    <property type="molecule type" value="Genomic_DNA"/>
</dbReference>
<dbReference type="PANTHER" id="PTHR30055:SF234">
    <property type="entry name" value="HTH-TYPE TRANSCRIPTIONAL REGULATOR BETI"/>
    <property type="match status" value="1"/>
</dbReference>
<evidence type="ECO:0000313" key="7">
    <source>
        <dbReference type="Proteomes" id="UP000460435"/>
    </source>
</evidence>
<evidence type="ECO:0000256" key="3">
    <source>
        <dbReference type="ARBA" id="ARBA00023163"/>
    </source>
</evidence>